<dbReference type="InterPro" id="IPR013656">
    <property type="entry name" value="PAS_4"/>
</dbReference>
<dbReference type="Pfam" id="PF08448">
    <property type="entry name" value="PAS_4"/>
    <property type="match status" value="1"/>
</dbReference>
<dbReference type="OMA" id="YCHATGL"/>
<evidence type="ECO:0000313" key="3">
    <source>
        <dbReference type="Proteomes" id="UP000229055"/>
    </source>
</evidence>
<dbReference type="Proteomes" id="UP000229055">
    <property type="component" value="Chromosome"/>
</dbReference>
<dbReference type="Pfam" id="PF00196">
    <property type="entry name" value="GerE"/>
    <property type="match status" value="1"/>
</dbReference>
<proteinExistence type="predicted"/>
<dbReference type="GeneID" id="66261552"/>
<keyword evidence="1" id="KW-0238">DNA-binding</keyword>
<dbReference type="SUPFAM" id="SSF46894">
    <property type="entry name" value="C-terminal effector domain of the bipartite response regulators"/>
    <property type="match status" value="1"/>
</dbReference>
<dbReference type="InterPro" id="IPR000792">
    <property type="entry name" value="Tscrpt_reg_LuxR_C"/>
</dbReference>
<reference evidence="3" key="1">
    <citation type="submission" date="2016-10" db="EMBL/GenBank/DDBJ databases">
        <authorList>
            <person name="Chevignon G."/>
        </authorList>
    </citation>
    <scope>NUCLEOTIDE SEQUENCE [LARGE SCALE GENOMIC DNA]</scope>
    <source>
        <strain evidence="3">ZA17</strain>
    </source>
</reference>
<organism evidence="2 3">
    <name type="scientific">Candidatus Williamhamiltonella defendens</name>
    <dbReference type="NCBI Taxonomy" id="138072"/>
    <lineage>
        <taxon>Bacteria</taxon>
        <taxon>Pseudomonadati</taxon>
        <taxon>Pseudomonadota</taxon>
        <taxon>Gammaproteobacteria</taxon>
        <taxon>Enterobacterales</taxon>
        <taxon>Enterobacteriaceae</taxon>
        <taxon>aphid secondary symbionts</taxon>
        <taxon>Candidatus Williamhamiltonella</taxon>
    </lineage>
</organism>
<dbReference type="InterPro" id="IPR036388">
    <property type="entry name" value="WH-like_DNA-bd_sf"/>
</dbReference>
<dbReference type="Gene3D" id="1.10.10.10">
    <property type="entry name" value="Winged helix-like DNA-binding domain superfamily/Winged helix DNA-binding domain"/>
    <property type="match status" value="1"/>
</dbReference>
<dbReference type="RefSeq" id="WP_015874329.1">
    <property type="nucleotide sequence ID" value="NZ_CADIJH010000044.1"/>
</dbReference>
<dbReference type="InterPro" id="IPR016032">
    <property type="entry name" value="Sig_transdc_resp-reg_C-effctor"/>
</dbReference>
<name>A0A2D3SYS4_9ENTR</name>
<dbReference type="SMART" id="SM00421">
    <property type="entry name" value="HTH_LUXR"/>
    <property type="match status" value="1"/>
</dbReference>
<dbReference type="GO" id="GO:0003677">
    <property type="term" value="F:DNA binding"/>
    <property type="evidence" value="ECO:0007669"/>
    <property type="project" value="UniProtKB-KW"/>
</dbReference>
<evidence type="ECO:0000313" key="2">
    <source>
        <dbReference type="EMBL" id="ATW33694.1"/>
    </source>
</evidence>
<dbReference type="PROSITE" id="PS50043">
    <property type="entry name" value="HTH_LUXR_2"/>
    <property type="match status" value="1"/>
</dbReference>
<dbReference type="EMBL" id="CP017613">
    <property type="protein sequence ID" value="ATW33694.1"/>
    <property type="molecule type" value="Genomic_DNA"/>
</dbReference>
<gene>
    <name evidence="2" type="ORF">BJP43_04740</name>
</gene>
<evidence type="ECO:0000256" key="1">
    <source>
        <dbReference type="ARBA" id="ARBA00023125"/>
    </source>
</evidence>
<dbReference type="AlphaFoldDB" id="A0A2D3SYS4"/>
<reference evidence="3" key="2">
    <citation type="submission" date="2017-11" db="EMBL/GenBank/DDBJ databases">
        <title>PacBio sequencing of new strain of the secondary endosymbiont Candidatus Hamiltonella defensa.</title>
        <authorList>
            <person name="Strand M.R."/>
            <person name="Oliver K."/>
        </authorList>
    </citation>
    <scope>NUCLEOTIDE SEQUENCE [LARGE SCALE GENOMIC DNA]</scope>
    <source>
        <strain evidence="3">ZA17</strain>
    </source>
</reference>
<sequence length="236" mass="27621">MNEHQNPESKKLTRDFLGKISMVAMMEHSKMPWGIRDNQSRMVYINQASMDFLNIPRGFDFEGRSDEEFPCPWSELADEFRAHDRKAEANEGAEVICTSYYGREAKLEPYYAPKFPIYDDEGRVLGTFFYAKKFSFISINDFFSHLKPSVLTLDPPVDIFTEKELDIIFYAFQKLSLKDIATKLCLSHRTVENRLQGIYDKIKVNSLEGLIEYCHATGLDRHVPKKWLREGVEFFW</sequence>
<dbReference type="GO" id="GO:0006355">
    <property type="term" value="P:regulation of DNA-templated transcription"/>
    <property type="evidence" value="ECO:0007669"/>
    <property type="project" value="InterPro"/>
</dbReference>
<protein>
    <submittedName>
        <fullName evidence="2">Helix-turn-helix transcriptional regulator</fullName>
    </submittedName>
</protein>
<accession>A0A2D3SYS4</accession>
<dbReference type="Gene3D" id="3.30.450.20">
    <property type="entry name" value="PAS domain"/>
    <property type="match status" value="1"/>
</dbReference>